<dbReference type="RefSeq" id="WP_289162401.1">
    <property type="nucleotide sequence ID" value="NZ_CP141221.1"/>
</dbReference>
<dbReference type="EMBL" id="JASZZN010000003">
    <property type="protein sequence ID" value="MDM4014739.1"/>
    <property type="molecule type" value="Genomic_DNA"/>
</dbReference>
<evidence type="ECO:0000256" key="2">
    <source>
        <dbReference type="SAM" id="MobiDB-lite"/>
    </source>
</evidence>
<evidence type="ECO:0008006" key="6">
    <source>
        <dbReference type="Google" id="ProtNLM"/>
    </source>
</evidence>
<gene>
    <name evidence="4" type="ORF">QTN89_04800</name>
</gene>
<feature type="region of interest" description="Disordered" evidence="2">
    <location>
        <begin position="445"/>
        <end position="511"/>
    </location>
</feature>
<feature type="transmembrane region" description="Helical" evidence="3">
    <location>
        <begin position="423"/>
        <end position="442"/>
    </location>
</feature>
<comment type="caution">
    <text evidence="4">The sequence shown here is derived from an EMBL/GenBank/DDBJ whole genome shotgun (WGS) entry which is preliminary data.</text>
</comment>
<feature type="compositionally biased region" description="Basic and acidic residues" evidence="2">
    <location>
        <begin position="462"/>
        <end position="511"/>
    </location>
</feature>
<sequence>MSAPPIPWKHIRNVLVLFAPIWIGAVIVFGLLGGVYSLFSKDIYAARQPLVVRDEATRAVDRLGRFASQTELKAAQETILEMAQNREVVAAALRHIGPPDGDADPAWPSISDVDDAIKSSVNILAPQGAEFGNTEVVYLAVKSSSPERAIEFCRAMFDHLTKHLRDVRRVRADSVIIELSHARDLAKSNLDRVANEMHEIEVQFGADLGELRKLNDTYGGDSNLRRILETTKEQQRIAERELKKNQSLYDLLVASSKDPQRLLISGGDILSSQPSLLRLKDGLIDAQLKSSQLSGVYTMLNPKRRAAIATEREIRERIMQETLSVIAAMEPTLELQQVELEKLNKKTVDLSRKLEMLATARTSYAEIDAELKQRTEQLAAAEQRLADARANRSAALSTNLVAELGPPQVTEKPIGPGTMTTTFGAMMAGLIFGLGAVFLVAPGPAQNHGRRRWTDHVQSQNRRAEDRVQMNRRASDRDRTEFRERSTDSKDSPKQSDPHQETDRTNNVDLG</sequence>
<evidence type="ECO:0000313" key="4">
    <source>
        <dbReference type="EMBL" id="MDM4014739.1"/>
    </source>
</evidence>
<reference evidence="4 5" key="1">
    <citation type="submission" date="2023-06" db="EMBL/GenBank/DDBJ databases">
        <title>Roseiconus lacunae JC819 isolated from Gulf of Mannar region, Tamil Nadu.</title>
        <authorList>
            <person name="Pk S."/>
            <person name="Ch S."/>
            <person name="Ch V.R."/>
        </authorList>
    </citation>
    <scope>NUCLEOTIDE SEQUENCE [LARGE SCALE GENOMIC DNA]</scope>
    <source>
        <strain evidence="4 5">JC819</strain>
    </source>
</reference>
<dbReference type="PANTHER" id="PTHR32309">
    <property type="entry name" value="TYROSINE-PROTEIN KINASE"/>
    <property type="match status" value="1"/>
</dbReference>
<proteinExistence type="predicted"/>
<feature type="transmembrane region" description="Helical" evidence="3">
    <location>
        <begin position="14"/>
        <end position="39"/>
    </location>
</feature>
<keyword evidence="5" id="KW-1185">Reference proteome</keyword>
<evidence type="ECO:0000256" key="1">
    <source>
        <dbReference type="SAM" id="Coils"/>
    </source>
</evidence>
<organism evidence="4 5">
    <name type="scientific">Roseiconus lacunae</name>
    <dbReference type="NCBI Taxonomy" id="2605694"/>
    <lineage>
        <taxon>Bacteria</taxon>
        <taxon>Pseudomonadati</taxon>
        <taxon>Planctomycetota</taxon>
        <taxon>Planctomycetia</taxon>
        <taxon>Pirellulales</taxon>
        <taxon>Pirellulaceae</taxon>
        <taxon>Roseiconus</taxon>
    </lineage>
</organism>
<feature type="coiled-coil region" evidence="1">
    <location>
        <begin position="333"/>
        <end position="398"/>
    </location>
</feature>
<evidence type="ECO:0000256" key="3">
    <source>
        <dbReference type="SAM" id="Phobius"/>
    </source>
</evidence>
<dbReference type="InterPro" id="IPR050445">
    <property type="entry name" value="Bact_polysacc_biosynth/exp"/>
</dbReference>
<name>A0ABT7PE11_9BACT</name>
<keyword evidence="1" id="KW-0175">Coiled coil</keyword>
<keyword evidence="3" id="KW-0812">Transmembrane</keyword>
<dbReference type="PANTHER" id="PTHR32309:SF31">
    <property type="entry name" value="CAPSULAR EXOPOLYSACCHARIDE FAMILY"/>
    <property type="match status" value="1"/>
</dbReference>
<evidence type="ECO:0000313" key="5">
    <source>
        <dbReference type="Proteomes" id="UP001239462"/>
    </source>
</evidence>
<dbReference type="Proteomes" id="UP001239462">
    <property type="component" value="Unassembled WGS sequence"/>
</dbReference>
<keyword evidence="3" id="KW-0472">Membrane</keyword>
<protein>
    <recommendedName>
        <fullName evidence="6">Polysaccharide chain length determinant N-terminal domain-containing protein</fullName>
    </recommendedName>
</protein>
<accession>A0ABT7PE11</accession>
<keyword evidence="3" id="KW-1133">Transmembrane helix</keyword>